<accession>A0A8S1U793</accession>
<name>A0A8S1U793_9CILI</name>
<sequence length="108" mass="12779">MQQQFLINPLNLIRNMQKPIIIKVLVYMIQNNMNKQQSAMIKSFRLIQIMLMPILIKVLFFFILAISLQFLNQIMQAIQNYQIALNMNHPSSHQIQQIINQLRTPLQS</sequence>
<keyword evidence="1" id="KW-1133">Transmembrane helix</keyword>
<comment type="caution">
    <text evidence="2">The sequence shown here is derived from an EMBL/GenBank/DDBJ whole genome shotgun (WGS) entry which is preliminary data.</text>
</comment>
<evidence type="ECO:0000256" key="1">
    <source>
        <dbReference type="SAM" id="Phobius"/>
    </source>
</evidence>
<evidence type="ECO:0008006" key="4">
    <source>
        <dbReference type="Google" id="ProtNLM"/>
    </source>
</evidence>
<organism evidence="2 3">
    <name type="scientific">Paramecium pentaurelia</name>
    <dbReference type="NCBI Taxonomy" id="43138"/>
    <lineage>
        <taxon>Eukaryota</taxon>
        <taxon>Sar</taxon>
        <taxon>Alveolata</taxon>
        <taxon>Ciliophora</taxon>
        <taxon>Intramacronucleata</taxon>
        <taxon>Oligohymenophorea</taxon>
        <taxon>Peniculida</taxon>
        <taxon>Parameciidae</taxon>
        <taxon>Paramecium</taxon>
    </lineage>
</organism>
<keyword evidence="3" id="KW-1185">Reference proteome</keyword>
<proteinExistence type="predicted"/>
<dbReference type="AlphaFoldDB" id="A0A8S1U793"/>
<evidence type="ECO:0000313" key="2">
    <source>
        <dbReference type="EMBL" id="CAD8158516.1"/>
    </source>
</evidence>
<protein>
    <recommendedName>
        <fullName evidence="4">Transmembrane protein</fullName>
    </recommendedName>
</protein>
<keyword evidence="1" id="KW-0812">Transmembrane</keyword>
<reference evidence="2" key="1">
    <citation type="submission" date="2021-01" db="EMBL/GenBank/DDBJ databases">
        <authorList>
            <consortium name="Genoscope - CEA"/>
            <person name="William W."/>
        </authorList>
    </citation>
    <scope>NUCLEOTIDE SEQUENCE</scope>
</reference>
<dbReference type="EMBL" id="CAJJDO010000032">
    <property type="protein sequence ID" value="CAD8158516.1"/>
    <property type="molecule type" value="Genomic_DNA"/>
</dbReference>
<feature type="transmembrane region" description="Helical" evidence="1">
    <location>
        <begin position="49"/>
        <end position="71"/>
    </location>
</feature>
<gene>
    <name evidence="2" type="ORF">PPENT_87.1.T0320003</name>
</gene>
<evidence type="ECO:0000313" key="3">
    <source>
        <dbReference type="Proteomes" id="UP000689195"/>
    </source>
</evidence>
<keyword evidence="1" id="KW-0472">Membrane</keyword>
<dbReference type="Proteomes" id="UP000689195">
    <property type="component" value="Unassembled WGS sequence"/>
</dbReference>
<dbReference type="OrthoDB" id="392073at2759"/>